<sequence>METLHIPMVRRCLKRASTTNLNRLLGGEALNGLQQPMLKASLVRTMGLIKLLDWGEEENRKEAEIASLRSAFTQEVVVWRKLDRPNVTKFTGAIMGTTDLKIKTETNQLGMPSNICCVVVEYLPGKNWRKKLTFKLVVKIAMDLARGSYFYELKMDFAVVAKFLVSYQHWMFYLVMCFARISLLP</sequence>
<organism evidence="1 2">
    <name type="scientific">Colocasia esculenta</name>
    <name type="common">Wild taro</name>
    <name type="synonym">Arum esculentum</name>
    <dbReference type="NCBI Taxonomy" id="4460"/>
    <lineage>
        <taxon>Eukaryota</taxon>
        <taxon>Viridiplantae</taxon>
        <taxon>Streptophyta</taxon>
        <taxon>Embryophyta</taxon>
        <taxon>Tracheophyta</taxon>
        <taxon>Spermatophyta</taxon>
        <taxon>Magnoliopsida</taxon>
        <taxon>Liliopsida</taxon>
        <taxon>Araceae</taxon>
        <taxon>Aroideae</taxon>
        <taxon>Colocasieae</taxon>
        <taxon>Colocasia</taxon>
    </lineage>
</organism>
<comment type="caution">
    <text evidence="1">The sequence shown here is derived from an EMBL/GenBank/DDBJ whole genome shotgun (WGS) entry which is preliminary data.</text>
</comment>
<dbReference type="AlphaFoldDB" id="A0A843TL08"/>
<dbReference type="SUPFAM" id="SSF56112">
    <property type="entry name" value="Protein kinase-like (PK-like)"/>
    <property type="match status" value="1"/>
</dbReference>
<dbReference type="InterPro" id="IPR011009">
    <property type="entry name" value="Kinase-like_dom_sf"/>
</dbReference>
<evidence type="ECO:0000313" key="1">
    <source>
        <dbReference type="EMBL" id="MQL71705.1"/>
    </source>
</evidence>
<dbReference type="OrthoDB" id="4062651at2759"/>
<protein>
    <submittedName>
        <fullName evidence="1">Uncharacterized protein</fullName>
    </submittedName>
</protein>
<evidence type="ECO:0000313" key="2">
    <source>
        <dbReference type="Proteomes" id="UP000652761"/>
    </source>
</evidence>
<keyword evidence="2" id="KW-1185">Reference proteome</keyword>
<gene>
    <name evidence="1" type="ORF">Taro_004016</name>
</gene>
<dbReference type="EMBL" id="NMUH01000107">
    <property type="protein sequence ID" value="MQL71705.1"/>
    <property type="molecule type" value="Genomic_DNA"/>
</dbReference>
<name>A0A843TL08_COLES</name>
<dbReference type="Proteomes" id="UP000652761">
    <property type="component" value="Unassembled WGS sequence"/>
</dbReference>
<reference evidence="1" key="1">
    <citation type="submission" date="2017-07" db="EMBL/GenBank/DDBJ databases">
        <title>Taro Niue Genome Assembly and Annotation.</title>
        <authorList>
            <person name="Atibalentja N."/>
            <person name="Keating K."/>
            <person name="Fields C.J."/>
        </authorList>
    </citation>
    <scope>NUCLEOTIDE SEQUENCE</scope>
    <source>
        <strain evidence="1">Niue_2</strain>
        <tissue evidence="1">Leaf</tissue>
    </source>
</reference>
<accession>A0A843TL08</accession>
<proteinExistence type="predicted"/>